<dbReference type="AlphaFoldDB" id="A0A2T2WF54"/>
<comment type="caution">
    <text evidence="1">The sequence shown here is derived from an EMBL/GenBank/DDBJ whole genome shotgun (WGS) entry which is preliminary data.</text>
</comment>
<organism evidence="1 2">
    <name type="scientific">Sulfobacillus benefaciens</name>
    <dbReference type="NCBI Taxonomy" id="453960"/>
    <lineage>
        <taxon>Bacteria</taxon>
        <taxon>Bacillati</taxon>
        <taxon>Bacillota</taxon>
        <taxon>Clostridia</taxon>
        <taxon>Eubacteriales</taxon>
        <taxon>Clostridiales Family XVII. Incertae Sedis</taxon>
        <taxon>Sulfobacillus</taxon>
    </lineage>
</organism>
<name>A0A2T2WF54_9FIRM</name>
<dbReference type="EMBL" id="PXYT01000153">
    <property type="protein sequence ID" value="PSR20859.1"/>
    <property type="molecule type" value="Genomic_DNA"/>
</dbReference>
<sequence>MNELQTRFTRVLARYLIEYHGDVERAKKELFDNIASVIEGIQQHERKKGHKPYLGLDNFFSPENRAKRFVDAAWEEILTDSDKWI</sequence>
<gene>
    <name evidence="1" type="ORF">C7B43_21660</name>
</gene>
<reference evidence="1 2" key="1">
    <citation type="journal article" date="2014" name="BMC Genomics">
        <title>Comparison of environmental and isolate Sulfobacillus genomes reveals diverse carbon, sulfur, nitrogen, and hydrogen metabolisms.</title>
        <authorList>
            <person name="Justice N.B."/>
            <person name="Norman A."/>
            <person name="Brown C.T."/>
            <person name="Singh A."/>
            <person name="Thomas B.C."/>
            <person name="Banfield J.F."/>
        </authorList>
    </citation>
    <scope>NUCLEOTIDE SEQUENCE [LARGE SCALE GENOMIC DNA]</scope>
    <source>
        <strain evidence="1">AMDSBA1</strain>
    </source>
</reference>
<proteinExistence type="predicted"/>
<protein>
    <submittedName>
        <fullName evidence="1">Uncharacterized protein</fullName>
    </submittedName>
</protein>
<accession>A0A2T2WF54</accession>
<evidence type="ECO:0000313" key="1">
    <source>
        <dbReference type="EMBL" id="PSR20859.1"/>
    </source>
</evidence>
<dbReference type="Proteomes" id="UP000242699">
    <property type="component" value="Unassembled WGS sequence"/>
</dbReference>
<evidence type="ECO:0000313" key="2">
    <source>
        <dbReference type="Proteomes" id="UP000242699"/>
    </source>
</evidence>